<dbReference type="HAMAP" id="MF_00848">
    <property type="entry name" value="Uup"/>
    <property type="match status" value="1"/>
</dbReference>
<feature type="region of interest" description="Disordered" evidence="12">
    <location>
        <begin position="302"/>
        <end position="321"/>
    </location>
</feature>
<dbReference type="InterPro" id="IPR051309">
    <property type="entry name" value="ABCF_ATPase"/>
</dbReference>
<feature type="binding site" evidence="11">
    <location>
        <begin position="50"/>
        <end position="57"/>
    </location>
    <ligand>
        <name>ATP</name>
        <dbReference type="ChEBI" id="CHEBI:30616"/>
        <label>1</label>
    </ligand>
</feature>
<evidence type="ECO:0000313" key="14">
    <source>
        <dbReference type="EMBL" id="SEL99586.1"/>
    </source>
</evidence>
<comment type="similarity">
    <text evidence="10 11">Belongs to the ABC transporter superfamily. ABCF family. Uup subfamily.</text>
</comment>
<dbReference type="GO" id="GO:0003677">
    <property type="term" value="F:DNA binding"/>
    <property type="evidence" value="ECO:0007669"/>
    <property type="project" value="UniProtKB-UniRule"/>
</dbReference>
<feature type="binding site" evidence="11">
    <location>
        <begin position="361"/>
        <end position="368"/>
    </location>
    <ligand>
        <name>ATP</name>
        <dbReference type="ChEBI" id="CHEBI:30616"/>
        <label>2</label>
    </ligand>
</feature>
<evidence type="ECO:0000256" key="11">
    <source>
        <dbReference type="HAMAP-Rule" id="MF_00848"/>
    </source>
</evidence>
<dbReference type="Pfam" id="PF12848">
    <property type="entry name" value="ABC_tran_Xtn"/>
    <property type="match status" value="1"/>
</dbReference>
<dbReference type="PANTHER" id="PTHR42855">
    <property type="entry name" value="ABC TRANSPORTER ATP-BINDING SUBUNIT"/>
    <property type="match status" value="1"/>
</dbReference>
<dbReference type="AlphaFoldDB" id="A0A1H7URZ5"/>
<dbReference type="PROSITE" id="PS00211">
    <property type="entry name" value="ABC_TRANSPORTER_1"/>
    <property type="match status" value="2"/>
</dbReference>
<dbReference type="CDD" id="cd03221">
    <property type="entry name" value="ABCF_EF-3"/>
    <property type="match status" value="2"/>
</dbReference>
<evidence type="ECO:0000256" key="6">
    <source>
        <dbReference type="ARBA" id="ARBA00022840"/>
    </source>
</evidence>
<evidence type="ECO:0000256" key="1">
    <source>
        <dbReference type="ARBA" id="ARBA00022490"/>
    </source>
</evidence>
<keyword evidence="6 11" id="KW-0067">ATP-binding</keyword>
<dbReference type="InterPro" id="IPR043686">
    <property type="entry name" value="Uup"/>
</dbReference>
<dbReference type="SMART" id="SM00382">
    <property type="entry name" value="AAA"/>
    <property type="match status" value="2"/>
</dbReference>
<organism evidence="14 15">
    <name type="scientific">Halomonas daqiaonensis</name>
    <dbReference type="NCBI Taxonomy" id="650850"/>
    <lineage>
        <taxon>Bacteria</taxon>
        <taxon>Pseudomonadati</taxon>
        <taxon>Pseudomonadota</taxon>
        <taxon>Gammaproteobacteria</taxon>
        <taxon>Oceanospirillales</taxon>
        <taxon>Halomonadaceae</taxon>
        <taxon>Halomonas</taxon>
    </lineage>
</organism>
<evidence type="ECO:0000256" key="7">
    <source>
        <dbReference type="ARBA" id="ARBA00023125"/>
    </source>
</evidence>
<evidence type="ECO:0000256" key="8">
    <source>
        <dbReference type="ARBA" id="ARBA00023204"/>
    </source>
</evidence>
<feature type="domain" description="ABC transporter" evidence="13">
    <location>
        <begin position="329"/>
        <end position="547"/>
    </location>
</feature>
<dbReference type="EMBL" id="FOBC01000021">
    <property type="protein sequence ID" value="SEL99586.1"/>
    <property type="molecule type" value="Genomic_DNA"/>
</dbReference>
<dbReference type="FunFam" id="3.40.50.300:FF:000011">
    <property type="entry name" value="Putative ABC transporter ATP-binding component"/>
    <property type="match status" value="1"/>
</dbReference>
<accession>A0A1H7URZ5</accession>
<comment type="function">
    <text evidence="11">Probably plays a role in ribosome assembly or function. May be involved in resolution of branched DNA intermediates that result from template switching in postreplication gaps. Binds DNA and has ATPase activity.</text>
</comment>
<dbReference type="GO" id="GO:0005737">
    <property type="term" value="C:cytoplasm"/>
    <property type="evidence" value="ECO:0007669"/>
    <property type="project" value="UniProtKB-SubCell"/>
</dbReference>
<dbReference type="InterPro" id="IPR003593">
    <property type="entry name" value="AAA+_ATPase"/>
</dbReference>
<evidence type="ECO:0000256" key="12">
    <source>
        <dbReference type="SAM" id="MobiDB-lite"/>
    </source>
</evidence>
<dbReference type="GO" id="GO:0043022">
    <property type="term" value="F:ribosome binding"/>
    <property type="evidence" value="ECO:0007669"/>
    <property type="project" value="UniProtKB-UniRule"/>
</dbReference>
<keyword evidence="3 11" id="KW-0547">Nucleotide-binding</keyword>
<dbReference type="InterPro" id="IPR027417">
    <property type="entry name" value="P-loop_NTPase"/>
</dbReference>
<comment type="catalytic activity">
    <reaction evidence="9 11">
        <text>ATP + H2O = ADP + phosphate + H(+)</text>
        <dbReference type="Rhea" id="RHEA:13065"/>
        <dbReference type="ChEBI" id="CHEBI:15377"/>
        <dbReference type="ChEBI" id="CHEBI:15378"/>
        <dbReference type="ChEBI" id="CHEBI:30616"/>
        <dbReference type="ChEBI" id="CHEBI:43474"/>
        <dbReference type="ChEBI" id="CHEBI:456216"/>
    </reaction>
</comment>
<dbReference type="Proteomes" id="UP000198807">
    <property type="component" value="Unassembled WGS sequence"/>
</dbReference>
<dbReference type="InterPro" id="IPR032781">
    <property type="entry name" value="ABC_tran_Xtn"/>
</dbReference>
<dbReference type="GO" id="GO:0005524">
    <property type="term" value="F:ATP binding"/>
    <property type="evidence" value="ECO:0007669"/>
    <property type="project" value="UniProtKB-UniRule"/>
</dbReference>
<dbReference type="PROSITE" id="PS50893">
    <property type="entry name" value="ABC_TRANSPORTER_2"/>
    <property type="match status" value="2"/>
</dbReference>
<dbReference type="Gene3D" id="1.10.287.380">
    <property type="entry name" value="Valyl-tRNA synthetase, C-terminal domain"/>
    <property type="match status" value="1"/>
</dbReference>
<keyword evidence="15" id="KW-1185">Reference proteome</keyword>
<dbReference type="FunFam" id="3.40.50.300:FF:000309">
    <property type="entry name" value="ABC transporter ATP-binding protein"/>
    <property type="match status" value="1"/>
</dbReference>
<feature type="compositionally biased region" description="Basic and acidic residues" evidence="12">
    <location>
        <begin position="302"/>
        <end position="312"/>
    </location>
</feature>
<keyword evidence="4 11" id="KW-0227">DNA damage</keyword>
<dbReference type="InterPro" id="IPR037118">
    <property type="entry name" value="Val-tRNA_synth_C_sf"/>
</dbReference>
<dbReference type="InterPro" id="IPR003439">
    <property type="entry name" value="ABC_transporter-like_ATP-bd"/>
</dbReference>
<name>A0A1H7URZ5_9GAMM</name>
<evidence type="ECO:0000256" key="2">
    <source>
        <dbReference type="ARBA" id="ARBA00022737"/>
    </source>
</evidence>
<keyword evidence="8 11" id="KW-0234">DNA repair</keyword>
<reference evidence="15" key="1">
    <citation type="submission" date="2016-10" db="EMBL/GenBank/DDBJ databases">
        <authorList>
            <person name="Varghese N."/>
            <person name="Submissions S."/>
        </authorList>
    </citation>
    <scope>NUCLEOTIDE SEQUENCE [LARGE SCALE GENOMIC DNA]</scope>
    <source>
        <strain evidence="15">CGMCC 1.9150</strain>
    </source>
</reference>
<evidence type="ECO:0000256" key="10">
    <source>
        <dbReference type="ARBA" id="ARBA00061478"/>
    </source>
</evidence>
<evidence type="ECO:0000256" key="3">
    <source>
        <dbReference type="ARBA" id="ARBA00022741"/>
    </source>
</evidence>
<dbReference type="GO" id="GO:0016887">
    <property type="term" value="F:ATP hydrolysis activity"/>
    <property type="evidence" value="ECO:0007669"/>
    <property type="project" value="UniProtKB-UniRule"/>
</dbReference>
<comment type="subcellular location">
    <subcellularLocation>
        <location evidence="11">Cytoplasm</location>
    </subcellularLocation>
    <text evidence="11">Associates with ribosomes.</text>
</comment>
<feature type="coiled-coil region" evidence="11">
    <location>
        <begin position="585"/>
        <end position="653"/>
    </location>
</feature>
<dbReference type="InterPro" id="IPR032524">
    <property type="entry name" value="ABC_tran_C"/>
</dbReference>
<sequence length="657" mass="73044">MRYTSDLNERRGERVTLLRLEQLQLAYGNQVLLNGADLVLEKGERLALVGRNGTGKSTLLKLVAGEIQADGGNIWRAPGLKIGVLAQELPDATGQTIFDVVAQGLPEAGELLSEYHHLIHDEEPDMRRMAELQTRIESIDGWSFHQRIDVVLTRLGLPADAEMAALSGGWRRRVALARALVAEPDLLLLDEPTNHLDLDTIAWLEEQLLDFNGAVLFITHDRAFLSKLATAILELDRGRLGRYPGDYAAYQEQKTHELEVEAREHAEFDKKLAQEEAWIRQGIKARRTRNEGRVRALEQLRRERSERRERQGKASISVDSGARSGKRVVSLEHVTQRFGEEVVIDDLTLEIQRGDRIGFIGRNGAGKTTLLKILLGELEPTEGKVQFGTKLQVAYFDQLRAGLEPEKSVYDNVAQGSDRIAVGGRDRHVMSYLQDFLFTPERVRQPVKALSGGESNRLLLAKLFTQPANVLVLDEPTNDLDVETLELLEELLLDFDGTLLLVSHDRAFMDNVVTSLLAFEGQGRVREYVGGYSDWVRQGGRLPPAPWEGAARQHAEPTAPAASDTPVPAKAASGASPANRPVKLSYKLQRELDGLPAEIERLEEQIAAYEAQVGDPAFYQQDADTVSATLQSLNDTQAELEAAMERWMELEAMAAGE</sequence>
<dbReference type="STRING" id="650850.SAMN04488129_12162"/>
<feature type="region of interest" description="Disordered" evidence="12">
    <location>
        <begin position="543"/>
        <end position="578"/>
    </location>
</feature>
<dbReference type="InterPro" id="IPR017871">
    <property type="entry name" value="ABC_transporter-like_CS"/>
</dbReference>
<evidence type="ECO:0000256" key="5">
    <source>
        <dbReference type="ARBA" id="ARBA00022801"/>
    </source>
</evidence>
<evidence type="ECO:0000259" key="13">
    <source>
        <dbReference type="PROSITE" id="PS50893"/>
    </source>
</evidence>
<dbReference type="Gene3D" id="3.40.50.300">
    <property type="entry name" value="P-loop containing nucleotide triphosphate hydrolases"/>
    <property type="match status" value="2"/>
</dbReference>
<protein>
    <recommendedName>
        <fullName evidence="11">ATP-binding protein Uup</fullName>
        <ecNumber evidence="11">3.6.1.-</ecNumber>
    </recommendedName>
</protein>
<keyword evidence="11" id="KW-0175">Coiled coil</keyword>
<keyword evidence="1 11" id="KW-0963">Cytoplasm</keyword>
<dbReference type="PANTHER" id="PTHR42855:SF1">
    <property type="entry name" value="ABC TRANSPORTER DOMAIN-CONTAINING PROTEIN"/>
    <property type="match status" value="1"/>
</dbReference>
<evidence type="ECO:0000256" key="4">
    <source>
        <dbReference type="ARBA" id="ARBA00022763"/>
    </source>
</evidence>
<gene>
    <name evidence="11" type="primary">uup</name>
    <name evidence="14" type="ORF">SAMN04488129_12162</name>
</gene>
<dbReference type="Pfam" id="PF16326">
    <property type="entry name" value="ABC_tran_CTD"/>
    <property type="match status" value="1"/>
</dbReference>
<dbReference type="SUPFAM" id="SSF52540">
    <property type="entry name" value="P-loop containing nucleoside triphosphate hydrolases"/>
    <property type="match status" value="2"/>
</dbReference>
<evidence type="ECO:0000256" key="9">
    <source>
        <dbReference type="ARBA" id="ARBA00049360"/>
    </source>
</evidence>
<keyword evidence="7 11" id="KW-0238">DNA-binding</keyword>
<dbReference type="Pfam" id="PF00005">
    <property type="entry name" value="ABC_tran"/>
    <property type="match status" value="2"/>
</dbReference>
<keyword evidence="5 11" id="KW-0378">Hydrolase</keyword>
<proteinExistence type="inferred from homology"/>
<feature type="domain" description="ABC transporter" evidence="13">
    <location>
        <begin position="18"/>
        <end position="262"/>
    </location>
</feature>
<dbReference type="GO" id="GO:0006281">
    <property type="term" value="P:DNA repair"/>
    <property type="evidence" value="ECO:0007669"/>
    <property type="project" value="UniProtKB-KW"/>
</dbReference>
<keyword evidence="2 11" id="KW-0677">Repeat</keyword>
<evidence type="ECO:0000313" key="15">
    <source>
        <dbReference type="Proteomes" id="UP000198807"/>
    </source>
</evidence>
<dbReference type="EC" id="3.6.1.-" evidence="11"/>